<dbReference type="PANTHER" id="PTHR35889">
    <property type="entry name" value="CYCLOINULO-OLIGOSACCHARIDE FRUCTANOTRANSFERASE-RELATED"/>
    <property type="match status" value="1"/>
</dbReference>
<evidence type="ECO:0000256" key="1">
    <source>
        <dbReference type="SAM" id="Coils"/>
    </source>
</evidence>
<evidence type="ECO:0000259" key="3">
    <source>
        <dbReference type="Pfam" id="PF07635"/>
    </source>
</evidence>
<dbReference type="PANTHER" id="PTHR35889:SF3">
    <property type="entry name" value="F-BOX DOMAIN-CONTAINING PROTEIN"/>
    <property type="match status" value="1"/>
</dbReference>
<gene>
    <name evidence="4" type="ORF">RS130_07110</name>
</gene>
<evidence type="ECO:0000313" key="5">
    <source>
        <dbReference type="Proteomes" id="UP001247805"/>
    </source>
</evidence>
<dbReference type="Proteomes" id="UP001247805">
    <property type="component" value="Unassembled WGS sequence"/>
</dbReference>
<dbReference type="EMBL" id="JAWDIO010000002">
    <property type="protein sequence ID" value="MDU0353721.1"/>
    <property type="molecule type" value="Genomic_DNA"/>
</dbReference>
<feature type="domain" description="Cytochrome C Planctomycete-type" evidence="3">
    <location>
        <begin position="46"/>
        <end position="102"/>
    </location>
</feature>
<name>A0ABU3SUM4_9ALTE</name>
<dbReference type="Pfam" id="PF07635">
    <property type="entry name" value="PSCyt1"/>
    <property type="match status" value="1"/>
</dbReference>
<dbReference type="RefSeq" id="WP_316025372.1">
    <property type="nucleotide sequence ID" value="NZ_JAWDIO010000002.1"/>
</dbReference>
<keyword evidence="5" id="KW-1185">Reference proteome</keyword>
<feature type="domain" description="DUF1549" evidence="2">
    <location>
        <begin position="152"/>
        <end position="358"/>
    </location>
</feature>
<dbReference type="PROSITE" id="PS51257">
    <property type="entry name" value="PROKAR_LIPOPROTEIN"/>
    <property type="match status" value="1"/>
</dbReference>
<comment type="caution">
    <text evidence="4">The sequence shown here is derived from an EMBL/GenBank/DDBJ whole genome shotgun (WGS) entry which is preliminary data.</text>
</comment>
<accession>A0ABU3SUM4</accession>
<dbReference type="Pfam" id="PF07583">
    <property type="entry name" value="PSCyt2"/>
    <property type="match status" value="1"/>
</dbReference>
<organism evidence="4 5">
    <name type="scientific">Paraglaciecola aquimarina</name>
    <dbReference type="NCBI Taxonomy" id="1235557"/>
    <lineage>
        <taxon>Bacteria</taxon>
        <taxon>Pseudomonadati</taxon>
        <taxon>Pseudomonadota</taxon>
        <taxon>Gammaproteobacteria</taxon>
        <taxon>Alteromonadales</taxon>
        <taxon>Alteromonadaceae</taxon>
        <taxon>Paraglaciecola</taxon>
    </lineage>
</organism>
<keyword evidence="1" id="KW-0175">Coiled coil</keyword>
<dbReference type="InterPro" id="IPR011444">
    <property type="entry name" value="DUF1549"/>
</dbReference>
<reference evidence="4 5" key="1">
    <citation type="submission" date="2023-10" db="EMBL/GenBank/DDBJ databases">
        <title>Glaciecola aquimarina strain GGW-M5 nov., isolated from a coastal seawater.</title>
        <authorList>
            <person name="Bayburt H."/>
            <person name="Kim J.M."/>
            <person name="Choi B.J."/>
            <person name="Jeon C.O."/>
        </authorList>
    </citation>
    <scope>NUCLEOTIDE SEQUENCE [LARGE SCALE GENOMIC DNA]</scope>
    <source>
        <strain evidence="4 5">KCTC 32108</strain>
    </source>
</reference>
<evidence type="ECO:0000259" key="2">
    <source>
        <dbReference type="Pfam" id="PF07583"/>
    </source>
</evidence>
<feature type="coiled-coil region" evidence="1">
    <location>
        <begin position="414"/>
        <end position="465"/>
    </location>
</feature>
<protein>
    <submittedName>
        <fullName evidence="4">DUF1549 domain-containing protein</fullName>
    </submittedName>
</protein>
<evidence type="ECO:0000313" key="4">
    <source>
        <dbReference type="EMBL" id="MDU0353721.1"/>
    </source>
</evidence>
<sequence length="778" mass="88124">MKSKLGGLLLVSVSACFSSCDSSTGSAGTNKIEFNRDIRPILNENCTGCHGGVSKQSGVSFIVREEALGRGHSGRLTVVPGDPDASGLIERIESKDPNIRMPYKAPPLPAEKIALLRQWIAEGAVWEEHWAFEPPQPQKLAALEMSDSLHNEIDQLVQAKLVEHGLSPSAKADKSTLLRRLSFDLTGLPPTLEEVNAFLLDNSPDAYNKQVDRLLASEHFGERWASMWLDIARYADSRGYTRDQYRPIWPYRDWVINAFNQNKTYKHFFIEQLAGDLLPSRTVENMIATGFHRHTPINNEGGTDDEEFRVVAMLDRVSTTWAALNGITMNCVQCHSHPYDPIFHDEFYKFYSFLNTTQDADKFSDTPHLKLASEPSQQQPAFELQEQLIAIKNQLAQQAVVANRNENWLKLPIIHAEINEIAALKLKKKSLEDKLTKAKEGSYYYNNLQQKIARFAEDITELTSQDLVPLGVKNGEVYEPSESLPPLAVYQLEAHIPTEFTSSTQSVSAIRFMVSGLHPTKAAHTPEFSYDIDKVDVWHVAADGTRTAIKFATFLVSSTEVLDSQIEKLNRIHKGRSKPTKALASKDQMGTAVSLFAQRLFNPRWSIGVLEKPIQLAKGESLQVNVQRLQSMSLNEQPSKLRRLKVEVSDADKWLAIAQDETRLHNIARYVELKQQLKKIKGINMPVMYEQDSWDKRGSSLFSRGNFLAKEDQLLAPDVPSILPDLPADKPRNRLTMAQWFFDPAQPLTAWGRSESLLARFVWSRHSRNLRRFWQYWC</sequence>
<dbReference type="InterPro" id="IPR011429">
    <property type="entry name" value="Cyt_c_Planctomycete-type"/>
</dbReference>
<proteinExistence type="predicted"/>